<keyword evidence="3" id="KW-0812">Transmembrane</keyword>
<protein>
    <recommendedName>
        <fullName evidence="4">Legume lectin domain-containing protein</fullName>
    </recommendedName>
</protein>
<sequence>MAKFLTFIYFVPITFLIFHFNFITWDLNLSFCFHSFRKDQNFKSNIALYGDAKTVDDGSSIQLAHSVSFCRGNGFFVHVLLVFMSPDDGYGLAFIMVPSAFTASAFDYGPLETKKSDFKIVSVEFGSFMDAKHGELMENRAGIDLGSFVSAKVRNTSSFITIFENRTRLHSWIDYEASTKRLEVRLSQFGGVKPIEPMLSYPVDLSRMWNDDEVFVGLTIMSAIVSMVLK</sequence>
<dbReference type="InterPro" id="IPR013320">
    <property type="entry name" value="ConA-like_dom_sf"/>
</dbReference>
<dbReference type="SUPFAM" id="SSF49899">
    <property type="entry name" value="Concanavalin A-like lectins/glucanases"/>
    <property type="match status" value="1"/>
</dbReference>
<dbReference type="Pfam" id="PF00139">
    <property type="entry name" value="Lectin_legB"/>
    <property type="match status" value="1"/>
</dbReference>
<name>A0AAV8TPB2_9ROSI</name>
<evidence type="ECO:0000256" key="3">
    <source>
        <dbReference type="SAM" id="Phobius"/>
    </source>
</evidence>
<dbReference type="InterPro" id="IPR001220">
    <property type="entry name" value="Legume_lectin_dom"/>
</dbReference>
<dbReference type="AlphaFoldDB" id="A0AAV8TPB2"/>
<dbReference type="Proteomes" id="UP001159364">
    <property type="component" value="Linkage Group LG04"/>
</dbReference>
<evidence type="ECO:0000313" key="6">
    <source>
        <dbReference type="Proteomes" id="UP001159364"/>
    </source>
</evidence>
<proteinExistence type="inferred from homology"/>
<organism evidence="5 6">
    <name type="scientific">Erythroxylum novogranatense</name>
    <dbReference type="NCBI Taxonomy" id="1862640"/>
    <lineage>
        <taxon>Eukaryota</taxon>
        <taxon>Viridiplantae</taxon>
        <taxon>Streptophyta</taxon>
        <taxon>Embryophyta</taxon>
        <taxon>Tracheophyta</taxon>
        <taxon>Spermatophyta</taxon>
        <taxon>Magnoliopsida</taxon>
        <taxon>eudicotyledons</taxon>
        <taxon>Gunneridae</taxon>
        <taxon>Pentapetalae</taxon>
        <taxon>rosids</taxon>
        <taxon>fabids</taxon>
        <taxon>Malpighiales</taxon>
        <taxon>Erythroxylaceae</taxon>
        <taxon>Erythroxylum</taxon>
    </lineage>
</organism>
<dbReference type="PANTHER" id="PTHR32401">
    <property type="entry name" value="CONCANAVALIN A-LIKE LECTIN FAMILY PROTEIN"/>
    <property type="match status" value="1"/>
</dbReference>
<evidence type="ECO:0000256" key="2">
    <source>
        <dbReference type="ARBA" id="ARBA00022734"/>
    </source>
</evidence>
<evidence type="ECO:0000313" key="5">
    <source>
        <dbReference type="EMBL" id="KAJ8768628.1"/>
    </source>
</evidence>
<comment type="similarity">
    <text evidence="1">Belongs to the leguminous lectin family.</text>
</comment>
<reference evidence="5 6" key="1">
    <citation type="submission" date="2021-09" db="EMBL/GenBank/DDBJ databases">
        <title>Genomic insights and catalytic innovation underlie evolution of tropane alkaloids biosynthesis.</title>
        <authorList>
            <person name="Wang Y.-J."/>
            <person name="Tian T."/>
            <person name="Huang J.-P."/>
            <person name="Huang S.-X."/>
        </authorList>
    </citation>
    <scope>NUCLEOTIDE SEQUENCE [LARGE SCALE GENOMIC DNA]</scope>
    <source>
        <strain evidence="5">KIB-2018</strain>
        <tissue evidence="5">Leaf</tissue>
    </source>
</reference>
<accession>A0AAV8TPB2</accession>
<keyword evidence="3" id="KW-0472">Membrane</keyword>
<keyword evidence="3" id="KW-1133">Transmembrane helix</keyword>
<dbReference type="EMBL" id="JAIWQS010000004">
    <property type="protein sequence ID" value="KAJ8768628.1"/>
    <property type="molecule type" value="Genomic_DNA"/>
</dbReference>
<gene>
    <name evidence="5" type="ORF">K2173_023532</name>
</gene>
<dbReference type="GO" id="GO:0030246">
    <property type="term" value="F:carbohydrate binding"/>
    <property type="evidence" value="ECO:0007669"/>
    <property type="project" value="UniProtKB-KW"/>
</dbReference>
<feature type="domain" description="Legume lectin" evidence="4">
    <location>
        <begin position="86"/>
        <end position="219"/>
    </location>
</feature>
<comment type="caution">
    <text evidence="5">The sequence shown here is derived from an EMBL/GenBank/DDBJ whole genome shotgun (WGS) entry which is preliminary data.</text>
</comment>
<dbReference type="InterPro" id="IPR050258">
    <property type="entry name" value="Leguminous_Lectin"/>
</dbReference>
<dbReference type="PANTHER" id="PTHR32401:SF16">
    <property type="entry name" value="CONCANAVALIN A-LIKE LECTIN FAMILY PROTEIN"/>
    <property type="match status" value="1"/>
</dbReference>
<dbReference type="Gene3D" id="2.60.120.200">
    <property type="match status" value="1"/>
</dbReference>
<feature type="transmembrane region" description="Helical" evidence="3">
    <location>
        <begin position="7"/>
        <end position="25"/>
    </location>
</feature>
<evidence type="ECO:0000259" key="4">
    <source>
        <dbReference type="Pfam" id="PF00139"/>
    </source>
</evidence>
<evidence type="ECO:0000256" key="1">
    <source>
        <dbReference type="ARBA" id="ARBA00007606"/>
    </source>
</evidence>
<keyword evidence="2" id="KW-0430">Lectin</keyword>
<keyword evidence="6" id="KW-1185">Reference proteome</keyword>